<dbReference type="InterPro" id="IPR036388">
    <property type="entry name" value="WH-like_DNA-bd_sf"/>
</dbReference>
<organism evidence="2 3">
    <name type="scientific">Neorhizobium phenanthreniclasticum</name>
    <dbReference type="NCBI Taxonomy" id="3157917"/>
    <lineage>
        <taxon>Bacteria</taxon>
        <taxon>Pseudomonadati</taxon>
        <taxon>Pseudomonadota</taxon>
        <taxon>Alphaproteobacteria</taxon>
        <taxon>Hyphomicrobiales</taxon>
        <taxon>Rhizobiaceae</taxon>
        <taxon>Rhizobium/Agrobacterium group</taxon>
        <taxon>Neorhizobium</taxon>
    </lineage>
</organism>
<dbReference type="InterPro" id="IPR016032">
    <property type="entry name" value="Sig_transdc_resp-reg_C-effctor"/>
</dbReference>
<dbReference type="EMBL" id="JBEAAL010000020">
    <property type="protein sequence ID" value="MEQ1407754.1"/>
    <property type="molecule type" value="Genomic_DNA"/>
</dbReference>
<comment type="caution">
    <text evidence="2">The sequence shown here is derived from an EMBL/GenBank/DDBJ whole genome shotgun (WGS) entry which is preliminary data.</text>
</comment>
<accession>A0ABV0M792</accession>
<evidence type="ECO:0000313" key="2">
    <source>
        <dbReference type="EMBL" id="MEQ1407754.1"/>
    </source>
</evidence>
<evidence type="ECO:0000313" key="3">
    <source>
        <dbReference type="Proteomes" id="UP001496627"/>
    </source>
</evidence>
<keyword evidence="3" id="KW-1185">Reference proteome</keyword>
<gene>
    <name evidence="2" type="ORF">ABK249_22805</name>
</gene>
<reference evidence="2 3" key="1">
    <citation type="submission" date="2024-05" db="EMBL/GenBank/DDBJ databases">
        <title>Neorhizobium sp. Rsf11, a plant growth promoting and heavy metal resistant PAH-degrader.</title>
        <authorList>
            <person name="Golubev S.N."/>
            <person name="Muratova A.Y."/>
            <person name="Markelova M.I."/>
        </authorList>
    </citation>
    <scope>NUCLEOTIDE SEQUENCE [LARGE SCALE GENOMIC DNA]</scope>
    <source>
        <strain evidence="2 3">Rsf11</strain>
    </source>
</reference>
<name>A0ABV0M792_9HYPH</name>
<dbReference type="RefSeq" id="WP_348864126.1">
    <property type="nucleotide sequence ID" value="NZ_JBEAAL010000020.1"/>
</dbReference>
<dbReference type="SMART" id="SM00421">
    <property type="entry name" value="HTH_LUXR"/>
    <property type="match status" value="1"/>
</dbReference>
<feature type="domain" description="HTH luxR-type" evidence="1">
    <location>
        <begin position="10"/>
        <end position="67"/>
    </location>
</feature>
<dbReference type="InterPro" id="IPR000792">
    <property type="entry name" value="Tscrpt_reg_LuxR_C"/>
</dbReference>
<dbReference type="SUPFAM" id="SSF46894">
    <property type="entry name" value="C-terminal effector domain of the bipartite response regulators"/>
    <property type="match status" value="1"/>
</dbReference>
<dbReference type="Gene3D" id="1.10.10.10">
    <property type="entry name" value="Winged helix-like DNA-binding domain superfamily/Winged helix DNA-binding domain"/>
    <property type="match status" value="1"/>
</dbReference>
<dbReference type="Proteomes" id="UP001496627">
    <property type="component" value="Unassembled WGS sequence"/>
</dbReference>
<protein>
    <recommendedName>
        <fullName evidence="1">HTH luxR-type domain-containing protein</fullName>
    </recommendedName>
</protein>
<proteinExistence type="predicted"/>
<sequence length="74" mass="7901">MIALSHETEIIGLTRRQLQVIDGLSTGKPAKAVAGELKLTINQVTNDIQRAIHVLDAGNTAGLVATALRKGWIE</sequence>
<evidence type="ECO:0000259" key="1">
    <source>
        <dbReference type="SMART" id="SM00421"/>
    </source>
</evidence>